<protein>
    <submittedName>
        <fullName evidence="3">Tripartite-type tricarboxylate transporter receptor subunit TctC</fullName>
    </submittedName>
</protein>
<dbReference type="AlphaFoldDB" id="A0A4Q7NJN3"/>
<sequence length="326" mass="33237">MHFPTRHRLALAAACTLLAAPAVQAQGNFPSQPVRIIVGSEAGSAPDVLARVLGKELSAGLGQAIIVENRAGATGTIGANAVASAAPDGYTLLMGTVSNIALAPSFYPIKYKPTESFTPISMVASVPLVLVASPATGIASVEQLRAKLKQAAKGSYSYSSPGVGGPQHLAGVLLGKQMGTELLHVPYKSGGAALTAVAGGETQIGFAGIAAAIGLVQAKRVTPLFVTAGQRFPQFPNVPSAPEAGLPELDVDNWHALFAPAGLPAPVRATLEAAVNKALQSPEVKKQFESLGAAPTGSTGKELAEKVTAETARWTKIVDDNGIKAQ</sequence>
<dbReference type="Gene3D" id="3.40.190.10">
    <property type="entry name" value="Periplasmic binding protein-like II"/>
    <property type="match status" value="1"/>
</dbReference>
<dbReference type="RefSeq" id="WP_242621322.1">
    <property type="nucleotide sequence ID" value="NZ_SGXC01000001.1"/>
</dbReference>
<feature type="signal peptide" evidence="2">
    <location>
        <begin position="1"/>
        <end position="25"/>
    </location>
</feature>
<dbReference type="PANTHER" id="PTHR42928:SF5">
    <property type="entry name" value="BLR1237 PROTEIN"/>
    <property type="match status" value="1"/>
</dbReference>
<dbReference type="PANTHER" id="PTHR42928">
    <property type="entry name" value="TRICARBOXYLATE-BINDING PROTEIN"/>
    <property type="match status" value="1"/>
</dbReference>
<gene>
    <name evidence="3" type="ORF">EV675_0729</name>
</gene>
<dbReference type="InterPro" id="IPR005064">
    <property type="entry name" value="BUG"/>
</dbReference>
<dbReference type="Proteomes" id="UP000292445">
    <property type="component" value="Unassembled WGS sequence"/>
</dbReference>
<evidence type="ECO:0000256" key="1">
    <source>
        <dbReference type="ARBA" id="ARBA00006987"/>
    </source>
</evidence>
<keyword evidence="2" id="KW-0732">Signal</keyword>
<evidence type="ECO:0000313" key="4">
    <source>
        <dbReference type="Proteomes" id="UP000292445"/>
    </source>
</evidence>
<feature type="chain" id="PRO_5020404007" evidence="2">
    <location>
        <begin position="26"/>
        <end position="326"/>
    </location>
</feature>
<evidence type="ECO:0000313" key="3">
    <source>
        <dbReference type="EMBL" id="RZS84710.1"/>
    </source>
</evidence>
<dbReference type="PIRSF" id="PIRSF017082">
    <property type="entry name" value="YflP"/>
    <property type="match status" value="1"/>
</dbReference>
<dbReference type="EMBL" id="SGXC01000001">
    <property type="protein sequence ID" value="RZS84710.1"/>
    <property type="molecule type" value="Genomic_DNA"/>
</dbReference>
<dbReference type="SUPFAM" id="SSF53850">
    <property type="entry name" value="Periplasmic binding protein-like II"/>
    <property type="match status" value="1"/>
</dbReference>
<name>A0A4Q7NJN3_9BURK</name>
<keyword evidence="3" id="KW-0675">Receptor</keyword>
<keyword evidence="4" id="KW-1185">Reference proteome</keyword>
<comment type="similarity">
    <text evidence="1">Belongs to the UPF0065 (bug) family.</text>
</comment>
<dbReference type="InterPro" id="IPR042100">
    <property type="entry name" value="Bug_dom1"/>
</dbReference>
<evidence type="ECO:0000256" key="2">
    <source>
        <dbReference type="SAM" id="SignalP"/>
    </source>
</evidence>
<reference evidence="3 4" key="1">
    <citation type="submission" date="2019-02" db="EMBL/GenBank/DDBJ databases">
        <title>Genomic Encyclopedia of Type Strains, Phase IV (KMG-IV): sequencing the most valuable type-strain genomes for metagenomic binning, comparative biology and taxonomic classification.</title>
        <authorList>
            <person name="Goeker M."/>
        </authorList>
    </citation>
    <scope>NUCLEOTIDE SEQUENCE [LARGE SCALE GENOMIC DNA]</scope>
    <source>
        <strain evidence="3 4">K24</strain>
    </source>
</reference>
<proteinExistence type="inferred from homology"/>
<comment type="caution">
    <text evidence="3">The sequence shown here is derived from an EMBL/GenBank/DDBJ whole genome shotgun (WGS) entry which is preliminary data.</text>
</comment>
<accession>A0A4Q7NJN3</accession>
<dbReference type="Gene3D" id="3.40.190.150">
    <property type="entry name" value="Bordetella uptake gene, domain 1"/>
    <property type="match status" value="1"/>
</dbReference>
<dbReference type="Pfam" id="PF03401">
    <property type="entry name" value="TctC"/>
    <property type="match status" value="1"/>
</dbReference>
<organism evidence="3 4">
    <name type="scientific">Pigmentiphaga kullae</name>
    <dbReference type="NCBI Taxonomy" id="151784"/>
    <lineage>
        <taxon>Bacteria</taxon>
        <taxon>Pseudomonadati</taxon>
        <taxon>Pseudomonadota</taxon>
        <taxon>Betaproteobacteria</taxon>
        <taxon>Burkholderiales</taxon>
        <taxon>Alcaligenaceae</taxon>
        <taxon>Pigmentiphaga</taxon>
    </lineage>
</organism>
<dbReference type="CDD" id="cd07012">
    <property type="entry name" value="PBP2_Bug_TTT"/>
    <property type="match status" value="1"/>
</dbReference>